<proteinExistence type="predicted"/>
<evidence type="ECO:0000259" key="1">
    <source>
        <dbReference type="Pfam" id="PF04970"/>
    </source>
</evidence>
<accession>A0A9W9Y949</accession>
<comment type="caution">
    <text evidence="2">The sequence shown here is derived from an EMBL/GenBank/DDBJ whole genome shotgun (WGS) entry which is preliminary data.</text>
</comment>
<evidence type="ECO:0000313" key="3">
    <source>
        <dbReference type="Proteomes" id="UP001163046"/>
    </source>
</evidence>
<evidence type="ECO:0000313" key="2">
    <source>
        <dbReference type="EMBL" id="KAJ7321185.1"/>
    </source>
</evidence>
<dbReference type="Gene3D" id="3.90.1720.10">
    <property type="entry name" value="endopeptidase domain like (from Nostoc punctiforme)"/>
    <property type="match status" value="1"/>
</dbReference>
<reference evidence="2" key="1">
    <citation type="submission" date="2023-01" db="EMBL/GenBank/DDBJ databases">
        <title>Genome assembly of the deep-sea coral Lophelia pertusa.</title>
        <authorList>
            <person name="Herrera S."/>
            <person name="Cordes E."/>
        </authorList>
    </citation>
    <scope>NUCLEOTIDE SEQUENCE</scope>
    <source>
        <strain evidence="2">USNM1676648</strain>
        <tissue evidence="2">Polyp</tissue>
    </source>
</reference>
<dbReference type="Pfam" id="PF04970">
    <property type="entry name" value="LRAT"/>
    <property type="match status" value="1"/>
</dbReference>
<name>A0A9W9Y949_9CNID</name>
<gene>
    <name evidence="2" type="ORF">OS493_035359</name>
</gene>
<dbReference type="AlphaFoldDB" id="A0A9W9Y949"/>
<keyword evidence="3" id="KW-1185">Reference proteome</keyword>
<dbReference type="Proteomes" id="UP001163046">
    <property type="component" value="Unassembled WGS sequence"/>
</dbReference>
<dbReference type="OrthoDB" id="5984725at2759"/>
<organism evidence="2 3">
    <name type="scientific">Desmophyllum pertusum</name>
    <dbReference type="NCBI Taxonomy" id="174260"/>
    <lineage>
        <taxon>Eukaryota</taxon>
        <taxon>Metazoa</taxon>
        <taxon>Cnidaria</taxon>
        <taxon>Anthozoa</taxon>
        <taxon>Hexacorallia</taxon>
        <taxon>Scleractinia</taxon>
        <taxon>Caryophylliina</taxon>
        <taxon>Caryophylliidae</taxon>
        <taxon>Desmophyllum</taxon>
    </lineage>
</organism>
<dbReference type="InterPro" id="IPR007053">
    <property type="entry name" value="LRAT_dom"/>
</dbReference>
<dbReference type="EMBL" id="MU827830">
    <property type="protein sequence ID" value="KAJ7321185.1"/>
    <property type="molecule type" value="Genomic_DNA"/>
</dbReference>
<feature type="domain" description="LRAT" evidence="1">
    <location>
        <begin position="44"/>
        <end position="85"/>
    </location>
</feature>
<protein>
    <recommendedName>
        <fullName evidence="1">LRAT domain-containing protein</fullName>
    </recommendedName>
</protein>
<sequence length="257" mass="29530">MPWGAKLPLQRRGRIEEATLGNDGFIGKENELQKKGREVSRVVWPDEYRRYSVGEIIARAKKCKEENLYDLMKNNCESFIMWCFCDLNISLQATPARETLYEMVWVVYAQLRQLVQQLPKLMSADYGDDVLIGALKAIDWEPFTAGQLAELGFYVGVSLPVLIEIGVAIHGIKQACKKWDNGKRKSVSIQREVFRGSCSDSGVGALSLRRKYHRNIFRWFPRSFTWDRCGTSSWKSLHRANHGHSRSVTTVTRHCKK</sequence>